<dbReference type="Pfam" id="PF11327">
    <property type="entry name" value="Egh16-like"/>
    <property type="match status" value="1"/>
</dbReference>
<dbReference type="GO" id="GO:0009450">
    <property type="term" value="P:gamma-aminobutyric acid catabolic process"/>
    <property type="evidence" value="ECO:0007669"/>
    <property type="project" value="TreeGrafter"/>
</dbReference>
<feature type="domain" description="Aldehyde dehydrogenase" evidence="8">
    <location>
        <begin position="375"/>
        <end position="680"/>
    </location>
</feature>
<dbReference type="AlphaFoldDB" id="A0A9P1H090"/>
<sequence>MKIGRPVNGVDLATPERWVVRTPQLERNLFQRGSHLQHSSLTDIMVSIAEFFVASALLGLAHGHGVLINAQGDAGSPASVGFKVNPEIARNCTTINPCQQDSTLIRDAEIEANLVNECGRTELTGNIDIGEETENALAAGAVTQVQKGSTIEVTIHQVNADGAGPYSCDLDVTSNASRLTGQIPLNVTNNVPGVNGFSQAKAQDFVMTVQLPADFQCTGASTGNICTVRCRNNALAGPFGGCFAVQQTDVEATANTPQNIKTAQGLEATLAQVLSNQQDLPAAVQANANAGADSAQQNLAAVEAILKISPTTTAFPQQTLPLPEVPADNAAATQTEMRSERLPSNPPTPPHPLVMSSSSVPLLESRGLVAGQWKTAPNGTFDVYEPSSGEVLGQVANFGHDDFVQAIDAAYDGYKKFYDGTTAKERAEILLKWYAAMEENAEDLAVLLSLENGKTLAEARGEVKYAASFVHWFAGEAVRSYGDVIPSSSHNTTVLTFKEPIGVCGIITPWNFPAAMITRKIAPALAAGCAVLAVEAGVPAECVSVIPTKDRNASLELAKNPKVGKISFTGSTGVGKMLTELAAKTMKRVSMELGGNAPFIVFEDADIDQAADAAMACKFRCTGQTCVCANRLFVHEKVLEPFTAKLIERVEKLKLGKGVDSDTTQGPLVNASAVKKCRSTSTTPSARAPSADLRRVMRVARKLECGMIGVNTGLISAAESPFGGVKESGVGREGSKYGLAEYQNIKTVTLGGL</sequence>
<dbReference type="EMBL" id="CALLCH030000008">
    <property type="protein sequence ID" value="CAI4213589.1"/>
    <property type="molecule type" value="Genomic_DNA"/>
</dbReference>
<dbReference type="PANTHER" id="PTHR43353">
    <property type="entry name" value="SUCCINATE-SEMIALDEHYDE DEHYDROGENASE, MITOCHONDRIAL"/>
    <property type="match status" value="1"/>
</dbReference>
<dbReference type="Gene3D" id="3.40.309.10">
    <property type="entry name" value="Aldehyde Dehydrogenase, Chain A, domain 2"/>
    <property type="match status" value="2"/>
</dbReference>
<dbReference type="InterPro" id="IPR016160">
    <property type="entry name" value="Ald_DH_CS_CYS"/>
</dbReference>
<evidence type="ECO:0000256" key="2">
    <source>
        <dbReference type="ARBA" id="ARBA00019842"/>
    </source>
</evidence>
<dbReference type="PROSITE" id="PS00070">
    <property type="entry name" value="ALDEHYDE_DEHYDR_CYS"/>
    <property type="match status" value="1"/>
</dbReference>
<dbReference type="InterPro" id="IPR016162">
    <property type="entry name" value="Ald_DH_N"/>
</dbReference>
<accession>A0A9P1H090</accession>
<evidence type="ECO:0000256" key="5">
    <source>
        <dbReference type="PROSITE-ProRule" id="PRU10007"/>
    </source>
</evidence>
<dbReference type="GO" id="GO:0004777">
    <property type="term" value="F:succinate-semialdehyde dehydrogenase (NAD+) activity"/>
    <property type="evidence" value="ECO:0007669"/>
    <property type="project" value="UniProtKB-EC"/>
</dbReference>
<evidence type="ECO:0000256" key="4">
    <source>
        <dbReference type="ARBA" id="ARBA00030806"/>
    </source>
</evidence>
<evidence type="ECO:0000256" key="7">
    <source>
        <dbReference type="SAM" id="MobiDB-lite"/>
    </source>
</evidence>
<dbReference type="InterPro" id="IPR050740">
    <property type="entry name" value="Aldehyde_DH_Superfamily"/>
</dbReference>
<gene>
    <name evidence="9" type="ORF">PPNO1_LOCUS3333</name>
</gene>
<keyword evidence="10" id="KW-1185">Reference proteome</keyword>
<dbReference type="PROSITE" id="PS00687">
    <property type="entry name" value="ALDEHYDE_DEHYDR_GLU"/>
    <property type="match status" value="1"/>
</dbReference>
<dbReference type="InterPro" id="IPR029510">
    <property type="entry name" value="Ald_DH_CS_GLU"/>
</dbReference>
<dbReference type="InterPro" id="IPR015590">
    <property type="entry name" value="Aldehyde_DH_dom"/>
</dbReference>
<feature type="region of interest" description="Disordered" evidence="7">
    <location>
        <begin position="329"/>
        <end position="350"/>
    </location>
</feature>
<dbReference type="Gene3D" id="3.40.605.10">
    <property type="entry name" value="Aldehyde Dehydrogenase, Chain A, domain 1"/>
    <property type="match status" value="2"/>
</dbReference>
<protein>
    <recommendedName>
        <fullName evidence="2">Succinate-semialdehyde dehydrogenase, mitochondrial</fullName>
        <ecNumber evidence="1">1.2.1.24</ecNumber>
    </recommendedName>
    <alternativeName>
        <fullName evidence="4">NAD(+)-dependent succinic semialdehyde dehydrogenase</fullName>
    </alternativeName>
</protein>
<dbReference type="OrthoDB" id="3241054at2759"/>
<evidence type="ECO:0000313" key="9">
    <source>
        <dbReference type="EMBL" id="CAI4213589.1"/>
    </source>
</evidence>
<dbReference type="FunFam" id="3.40.605.10:FF:000063">
    <property type="entry name" value="Succinate-semialdehyde dehydrogenase, mitochondrial"/>
    <property type="match status" value="1"/>
</dbReference>
<evidence type="ECO:0000256" key="3">
    <source>
        <dbReference type="ARBA" id="ARBA00023002"/>
    </source>
</evidence>
<dbReference type="GO" id="GO:0005737">
    <property type="term" value="C:cytoplasm"/>
    <property type="evidence" value="ECO:0007669"/>
    <property type="project" value="TreeGrafter"/>
</dbReference>
<dbReference type="Proteomes" id="UP000838763">
    <property type="component" value="Unassembled WGS sequence"/>
</dbReference>
<dbReference type="PANTHER" id="PTHR43353:SF5">
    <property type="entry name" value="SUCCINATE-SEMIALDEHYDE DEHYDROGENASE, MITOCHONDRIAL"/>
    <property type="match status" value="1"/>
</dbReference>
<name>A0A9P1H090_9PEZI</name>
<feature type="active site" evidence="5">
    <location>
        <position position="592"/>
    </location>
</feature>
<organism evidence="9 10">
    <name type="scientific">Parascedosporium putredinis</name>
    <dbReference type="NCBI Taxonomy" id="1442378"/>
    <lineage>
        <taxon>Eukaryota</taxon>
        <taxon>Fungi</taxon>
        <taxon>Dikarya</taxon>
        <taxon>Ascomycota</taxon>
        <taxon>Pezizomycotina</taxon>
        <taxon>Sordariomycetes</taxon>
        <taxon>Hypocreomycetidae</taxon>
        <taxon>Microascales</taxon>
        <taxon>Microascaceae</taxon>
        <taxon>Parascedosporium</taxon>
    </lineage>
</organism>
<dbReference type="Pfam" id="PF00171">
    <property type="entry name" value="Aldedh"/>
    <property type="match status" value="2"/>
</dbReference>
<comment type="similarity">
    <text evidence="6">Belongs to the aldehyde dehydrogenase family.</text>
</comment>
<dbReference type="EC" id="1.2.1.24" evidence="1"/>
<dbReference type="InterPro" id="IPR021476">
    <property type="entry name" value="Egh16-like"/>
</dbReference>
<proteinExistence type="inferred from homology"/>
<reference evidence="9" key="1">
    <citation type="submission" date="2022-11" db="EMBL/GenBank/DDBJ databases">
        <authorList>
            <person name="Scott C."/>
            <person name="Bruce N."/>
        </authorList>
    </citation>
    <scope>NUCLEOTIDE SEQUENCE</scope>
</reference>
<evidence type="ECO:0000256" key="1">
    <source>
        <dbReference type="ARBA" id="ARBA00013051"/>
    </source>
</evidence>
<evidence type="ECO:0000256" key="6">
    <source>
        <dbReference type="RuleBase" id="RU003345"/>
    </source>
</evidence>
<dbReference type="SUPFAM" id="SSF53720">
    <property type="entry name" value="ALDH-like"/>
    <property type="match status" value="1"/>
</dbReference>
<dbReference type="InterPro" id="IPR016163">
    <property type="entry name" value="Ald_DH_C"/>
</dbReference>
<evidence type="ECO:0000313" key="10">
    <source>
        <dbReference type="Proteomes" id="UP000838763"/>
    </source>
</evidence>
<keyword evidence="3 6" id="KW-0560">Oxidoreductase</keyword>
<feature type="domain" description="Aldehyde dehydrogenase" evidence="8">
    <location>
        <begin position="690"/>
        <end position="748"/>
    </location>
</feature>
<comment type="caution">
    <text evidence="9">The sequence shown here is derived from an EMBL/GenBank/DDBJ whole genome shotgun (WGS) entry which is preliminary data.</text>
</comment>
<evidence type="ECO:0000259" key="8">
    <source>
        <dbReference type="Pfam" id="PF00171"/>
    </source>
</evidence>
<dbReference type="InterPro" id="IPR016161">
    <property type="entry name" value="Ald_DH/histidinol_DH"/>
</dbReference>